<organism evidence="2 3">
    <name type="scientific">Chryseobacterium joostei</name>
    <dbReference type="NCBI Taxonomy" id="112234"/>
    <lineage>
        <taxon>Bacteria</taxon>
        <taxon>Pseudomonadati</taxon>
        <taxon>Bacteroidota</taxon>
        <taxon>Flavobacteriia</taxon>
        <taxon>Flavobacteriales</taxon>
        <taxon>Weeksellaceae</taxon>
        <taxon>Chryseobacterium group</taxon>
        <taxon>Chryseobacterium</taxon>
    </lineage>
</organism>
<name>A0A1N7HW75_9FLAO</name>
<dbReference type="EMBL" id="FTNZ01000001">
    <property type="protein sequence ID" value="SIS29085.1"/>
    <property type="molecule type" value="Genomic_DNA"/>
</dbReference>
<sequence length="74" mass="8787">MGWELTDINWDFLYLVLILAIFTAMAYLMMRFCKRWTMKSNYAVFLNLLVFLVSFLSILFTAVVIFLANVSFER</sequence>
<evidence type="ECO:0000256" key="1">
    <source>
        <dbReference type="SAM" id="Phobius"/>
    </source>
</evidence>
<dbReference type="AlphaFoldDB" id="A0A1N7HW75"/>
<evidence type="ECO:0000313" key="3">
    <source>
        <dbReference type="Proteomes" id="UP000186106"/>
    </source>
</evidence>
<keyword evidence="1" id="KW-0472">Membrane</keyword>
<protein>
    <submittedName>
        <fullName evidence="2">Uncharacterized protein</fullName>
    </submittedName>
</protein>
<reference evidence="2 3" key="1">
    <citation type="submission" date="2017-01" db="EMBL/GenBank/DDBJ databases">
        <authorList>
            <person name="Mah S.A."/>
            <person name="Swanson W.J."/>
            <person name="Moy G.W."/>
            <person name="Vacquier V.D."/>
        </authorList>
    </citation>
    <scope>NUCLEOTIDE SEQUENCE [LARGE SCALE GENOMIC DNA]</scope>
    <source>
        <strain evidence="2 3">DSM 16927</strain>
    </source>
</reference>
<feature type="transmembrane region" description="Helical" evidence="1">
    <location>
        <begin position="42"/>
        <end position="68"/>
    </location>
</feature>
<accession>A0A1N7HW75</accession>
<keyword evidence="1" id="KW-0812">Transmembrane</keyword>
<gene>
    <name evidence="2" type="ORF">SAMN05421768_101480</name>
</gene>
<feature type="transmembrane region" description="Helical" evidence="1">
    <location>
        <begin position="12"/>
        <end position="30"/>
    </location>
</feature>
<keyword evidence="1" id="KW-1133">Transmembrane helix</keyword>
<evidence type="ECO:0000313" key="2">
    <source>
        <dbReference type="EMBL" id="SIS29085.1"/>
    </source>
</evidence>
<proteinExistence type="predicted"/>
<dbReference type="Proteomes" id="UP000186106">
    <property type="component" value="Unassembled WGS sequence"/>
</dbReference>